<reference evidence="5 6" key="1">
    <citation type="submission" date="2019-11" db="EMBL/GenBank/DDBJ databases">
        <authorList>
            <person name="Criscuolo A."/>
        </authorList>
    </citation>
    <scope>NUCLEOTIDE SEQUENCE [LARGE SCALE GENOMIC DNA]</scope>
    <source>
        <strain evidence="5">CIP111667</strain>
    </source>
</reference>
<evidence type="ECO:0000259" key="3">
    <source>
        <dbReference type="Pfam" id="PF01408"/>
    </source>
</evidence>
<dbReference type="Proteomes" id="UP000419743">
    <property type="component" value="Unassembled WGS sequence"/>
</dbReference>
<dbReference type="EC" id="1.1.1.18" evidence="5"/>
<keyword evidence="2" id="KW-0520">NAD</keyword>
<evidence type="ECO:0000313" key="5">
    <source>
        <dbReference type="EMBL" id="VZO38845.1"/>
    </source>
</evidence>
<dbReference type="PANTHER" id="PTHR43818">
    <property type="entry name" value="BCDNA.GH03377"/>
    <property type="match status" value="1"/>
</dbReference>
<evidence type="ECO:0000259" key="4">
    <source>
        <dbReference type="Pfam" id="PF22725"/>
    </source>
</evidence>
<evidence type="ECO:0000256" key="1">
    <source>
        <dbReference type="ARBA" id="ARBA00023002"/>
    </source>
</evidence>
<evidence type="ECO:0000313" key="6">
    <source>
        <dbReference type="Proteomes" id="UP000419743"/>
    </source>
</evidence>
<name>A0A7M4DN35_9MICO</name>
<dbReference type="Pfam" id="PF22725">
    <property type="entry name" value="GFO_IDH_MocA_C3"/>
    <property type="match status" value="1"/>
</dbReference>
<dbReference type="AlphaFoldDB" id="A0A7M4DN35"/>
<dbReference type="Pfam" id="PF01408">
    <property type="entry name" value="GFO_IDH_MocA"/>
    <property type="match status" value="1"/>
</dbReference>
<dbReference type="SUPFAM" id="SSF51735">
    <property type="entry name" value="NAD(P)-binding Rossmann-fold domains"/>
    <property type="match status" value="1"/>
</dbReference>
<comment type="caution">
    <text evidence="5">The sequence shown here is derived from an EMBL/GenBank/DDBJ whole genome shotgun (WGS) entry which is preliminary data.</text>
</comment>
<dbReference type="GO" id="GO:0050112">
    <property type="term" value="F:inositol 2-dehydrogenase (NAD+) activity"/>
    <property type="evidence" value="ECO:0007669"/>
    <property type="project" value="UniProtKB-EC"/>
</dbReference>
<protein>
    <submittedName>
        <fullName evidence="5">Inositol 2-dehydrogenase</fullName>
        <ecNumber evidence="5">1.1.1.18</ecNumber>
    </submittedName>
</protein>
<dbReference type="Gene3D" id="3.40.50.720">
    <property type="entry name" value="NAD(P)-binding Rossmann-like Domain"/>
    <property type="match status" value="1"/>
</dbReference>
<dbReference type="InterPro" id="IPR036291">
    <property type="entry name" value="NAD(P)-bd_dom_sf"/>
</dbReference>
<accession>A0A7M4DN35</accession>
<dbReference type="PANTHER" id="PTHR43818:SF11">
    <property type="entry name" value="BCDNA.GH03377"/>
    <property type="match status" value="1"/>
</dbReference>
<dbReference type="SUPFAM" id="SSF55347">
    <property type="entry name" value="Glyceraldehyde-3-phosphate dehydrogenase-like, C-terminal domain"/>
    <property type="match status" value="1"/>
</dbReference>
<evidence type="ECO:0000256" key="2">
    <source>
        <dbReference type="ARBA" id="ARBA00023027"/>
    </source>
</evidence>
<dbReference type="InterPro" id="IPR055170">
    <property type="entry name" value="GFO_IDH_MocA-like_dom"/>
</dbReference>
<dbReference type="GO" id="GO:0000166">
    <property type="term" value="F:nucleotide binding"/>
    <property type="evidence" value="ECO:0007669"/>
    <property type="project" value="InterPro"/>
</dbReference>
<feature type="domain" description="Gfo/Idh/MocA-like oxidoreductase N-terminal" evidence="3">
    <location>
        <begin position="5"/>
        <end position="123"/>
    </location>
</feature>
<dbReference type="EMBL" id="CACRYJ010000053">
    <property type="protein sequence ID" value="VZO38845.1"/>
    <property type="molecule type" value="Genomic_DNA"/>
</dbReference>
<dbReference type="InterPro" id="IPR000683">
    <property type="entry name" value="Gfo/Idh/MocA-like_OxRdtase_N"/>
</dbReference>
<gene>
    <name evidence="5" type="primary">iolG_1</name>
    <name evidence="5" type="ORF">HALOF300_03563</name>
</gene>
<feature type="domain" description="GFO/IDH/MocA-like oxidoreductase" evidence="4">
    <location>
        <begin position="134"/>
        <end position="263"/>
    </location>
</feature>
<dbReference type="Gene3D" id="3.30.360.10">
    <property type="entry name" value="Dihydrodipicolinate Reductase, domain 2"/>
    <property type="match status" value="1"/>
</dbReference>
<sequence>MTTTFAVVGIHGFGGHHLRELVELTADGLAEVIAVADPRGAEGAENVPPTARAYPDLTALLAAESPNVVIIATPIHTHLPLAVESLRAGSHVLLEKPTTASLAELDELIAVSAETGRSVQVGFQSFGSHALPAIDALIAGGEIGELVGVGGVGTWLRDTRYYARSRWAGRRTLDGVAVVDGAVTNPLAHAVATALRIAGATTTTDVAEVVVDLYHAHDIEADDTSAVRLRTTSGIPVALGLSLTSATQSAPRLIVRGTRGTAELRYTDDVLTVRTPDGERTETFERTSLQRNLVDHITTGAPLVADARDTGAFIRVLEAVRTAPDPAPIAAEFVQWRDDEHGRHPEVADVEAWCERVASEYATFAELGAPWAASSPPTGSGQPST</sequence>
<organism evidence="5 6">
    <name type="scientific">Occultella aeris</name>
    <dbReference type="NCBI Taxonomy" id="2761496"/>
    <lineage>
        <taxon>Bacteria</taxon>
        <taxon>Bacillati</taxon>
        <taxon>Actinomycetota</taxon>
        <taxon>Actinomycetes</taxon>
        <taxon>Micrococcales</taxon>
        <taxon>Ruaniaceae</taxon>
        <taxon>Occultella</taxon>
    </lineage>
</organism>
<dbReference type="InterPro" id="IPR050463">
    <property type="entry name" value="Gfo/Idh/MocA_oxidrdct_glycsds"/>
</dbReference>
<proteinExistence type="predicted"/>
<dbReference type="RefSeq" id="WP_156742227.1">
    <property type="nucleotide sequence ID" value="NZ_CACRYJ010000053.1"/>
</dbReference>
<keyword evidence="1 5" id="KW-0560">Oxidoreductase</keyword>
<keyword evidence="6" id="KW-1185">Reference proteome</keyword>